<evidence type="ECO:0000313" key="9">
    <source>
        <dbReference type="EMBL" id="MCR1898530.1"/>
    </source>
</evidence>
<dbReference type="Proteomes" id="UP001205748">
    <property type="component" value="Unassembled WGS sequence"/>
</dbReference>
<evidence type="ECO:0000256" key="3">
    <source>
        <dbReference type="ARBA" id="ARBA00022448"/>
    </source>
</evidence>
<reference evidence="9" key="1">
    <citation type="submission" date="2022-07" db="EMBL/GenBank/DDBJ databases">
        <title>Enhanced cultured diversity of the mouse gut microbiota enables custom-made synthetic communities.</title>
        <authorList>
            <person name="Afrizal A."/>
        </authorList>
    </citation>
    <scope>NUCLEOTIDE SEQUENCE</scope>
    <source>
        <strain evidence="9">DSM 28593</strain>
    </source>
</reference>
<feature type="transmembrane region" description="Helical" evidence="8">
    <location>
        <begin position="57"/>
        <end position="82"/>
    </location>
</feature>
<evidence type="ECO:0000256" key="6">
    <source>
        <dbReference type="ARBA" id="ARBA00022989"/>
    </source>
</evidence>
<dbReference type="GO" id="GO:0055085">
    <property type="term" value="P:transmembrane transport"/>
    <property type="evidence" value="ECO:0007669"/>
    <property type="project" value="TreeGrafter"/>
</dbReference>
<comment type="subcellular location">
    <subcellularLocation>
        <location evidence="1">Cell membrane</location>
        <topology evidence="1">Multi-pass membrane protein</topology>
    </subcellularLocation>
</comment>
<dbReference type="RefSeq" id="WP_257530004.1">
    <property type="nucleotide sequence ID" value="NZ_JANKAS010000004.1"/>
</dbReference>
<dbReference type="AlphaFoldDB" id="A0AAE3KZ10"/>
<dbReference type="EMBL" id="JANKAS010000004">
    <property type="protein sequence ID" value="MCR1898530.1"/>
    <property type="molecule type" value="Genomic_DNA"/>
</dbReference>
<evidence type="ECO:0000256" key="2">
    <source>
        <dbReference type="ARBA" id="ARBA00009773"/>
    </source>
</evidence>
<feature type="transmembrane region" description="Helical" evidence="8">
    <location>
        <begin position="94"/>
        <end position="113"/>
    </location>
</feature>
<evidence type="ECO:0000313" key="10">
    <source>
        <dbReference type="Proteomes" id="UP001205748"/>
    </source>
</evidence>
<evidence type="ECO:0000256" key="7">
    <source>
        <dbReference type="ARBA" id="ARBA00023136"/>
    </source>
</evidence>
<protein>
    <submittedName>
        <fullName evidence="9">AI-2E family transporter</fullName>
    </submittedName>
</protein>
<keyword evidence="3" id="KW-0813">Transport</keyword>
<keyword evidence="4" id="KW-1003">Cell membrane</keyword>
<keyword evidence="7 8" id="KW-0472">Membrane</keyword>
<comment type="caution">
    <text evidence="9">The sequence shown here is derived from an EMBL/GenBank/DDBJ whole genome shotgun (WGS) entry which is preliminary data.</text>
</comment>
<keyword evidence="6 8" id="KW-1133">Transmembrane helix</keyword>
<sequence>MNKPEEYPKGKNNDRDSLFKEIKNVFFTYFKGKLTIALILGALAWGMLWILKIPYSGIMGVLIGGLNLIPYIGPLLSAILVVGTTLILTNLKKALWALAVVILLQIMDDWILQPKILGKAFGINPIMIFVLVFVGGLAFGIPGMILAVPIGAILKIIFKKYKRNL</sequence>
<gene>
    <name evidence="9" type="ORF">NSA47_05935</name>
</gene>
<evidence type="ECO:0000256" key="1">
    <source>
        <dbReference type="ARBA" id="ARBA00004651"/>
    </source>
</evidence>
<dbReference type="PANTHER" id="PTHR21716">
    <property type="entry name" value="TRANSMEMBRANE PROTEIN"/>
    <property type="match status" value="1"/>
</dbReference>
<dbReference type="InterPro" id="IPR002549">
    <property type="entry name" value="AI-2E-like"/>
</dbReference>
<proteinExistence type="inferred from homology"/>
<evidence type="ECO:0000256" key="5">
    <source>
        <dbReference type="ARBA" id="ARBA00022692"/>
    </source>
</evidence>
<feature type="transmembrane region" description="Helical" evidence="8">
    <location>
        <begin position="34"/>
        <end position="51"/>
    </location>
</feature>
<name>A0AAE3KZ10_9FIRM</name>
<keyword evidence="5 8" id="KW-0812">Transmembrane</keyword>
<keyword evidence="10" id="KW-1185">Reference proteome</keyword>
<dbReference type="GO" id="GO:0005886">
    <property type="term" value="C:plasma membrane"/>
    <property type="evidence" value="ECO:0007669"/>
    <property type="project" value="UniProtKB-SubCell"/>
</dbReference>
<dbReference type="Pfam" id="PF01594">
    <property type="entry name" value="AI-2E_transport"/>
    <property type="match status" value="1"/>
</dbReference>
<accession>A0AAE3KZ10</accession>
<comment type="similarity">
    <text evidence="2">Belongs to the autoinducer-2 exporter (AI-2E) (TC 2.A.86) family.</text>
</comment>
<dbReference type="PANTHER" id="PTHR21716:SF53">
    <property type="entry name" value="PERMEASE PERM-RELATED"/>
    <property type="match status" value="1"/>
</dbReference>
<evidence type="ECO:0000256" key="4">
    <source>
        <dbReference type="ARBA" id="ARBA00022475"/>
    </source>
</evidence>
<feature type="transmembrane region" description="Helical" evidence="8">
    <location>
        <begin position="125"/>
        <end position="158"/>
    </location>
</feature>
<organism evidence="9 10">
    <name type="scientific">Irregularibacter muris</name>
    <dbReference type="NCBI Taxonomy" id="1796619"/>
    <lineage>
        <taxon>Bacteria</taxon>
        <taxon>Bacillati</taxon>
        <taxon>Bacillota</taxon>
        <taxon>Clostridia</taxon>
        <taxon>Eubacteriales</taxon>
        <taxon>Eubacteriaceae</taxon>
        <taxon>Irregularibacter</taxon>
    </lineage>
</organism>
<evidence type="ECO:0000256" key="8">
    <source>
        <dbReference type="SAM" id="Phobius"/>
    </source>
</evidence>